<comment type="function">
    <text evidence="8 9">Involved in peptidoglycan biosynthesis. Transports lipid-linked peptidoglycan precursors from the inner to the outer leaflet of the cytoplasmic membrane.</text>
</comment>
<evidence type="ECO:0000256" key="6">
    <source>
        <dbReference type="ARBA" id="ARBA00022989"/>
    </source>
</evidence>
<dbReference type="Proteomes" id="UP000001349">
    <property type="component" value="Chromosome"/>
</dbReference>
<dbReference type="GO" id="GO:0034204">
    <property type="term" value="P:lipid translocation"/>
    <property type="evidence" value="ECO:0007669"/>
    <property type="project" value="TreeGrafter"/>
</dbReference>
<keyword evidence="8 9" id="KW-0961">Cell wall biogenesis/degradation</keyword>
<evidence type="ECO:0000313" key="10">
    <source>
        <dbReference type="EMBL" id="ACL75055.1"/>
    </source>
</evidence>
<gene>
    <name evidence="8" type="primary">murJ</name>
    <name evidence="10" type="ordered locus">Ccel_0675</name>
</gene>
<evidence type="ECO:0000313" key="11">
    <source>
        <dbReference type="Proteomes" id="UP000001349"/>
    </source>
</evidence>
<feature type="transmembrane region" description="Helical" evidence="8">
    <location>
        <begin position="73"/>
        <end position="95"/>
    </location>
</feature>
<evidence type="ECO:0000256" key="2">
    <source>
        <dbReference type="ARBA" id="ARBA00022475"/>
    </source>
</evidence>
<comment type="pathway">
    <text evidence="8">Cell wall biogenesis; peptidoglycan biosynthesis.</text>
</comment>
<keyword evidence="11" id="KW-1185">Reference proteome</keyword>
<feature type="transmembrane region" description="Helical" evidence="8">
    <location>
        <begin position="107"/>
        <end position="134"/>
    </location>
</feature>
<feature type="transmembrane region" description="Helical" evidence="8">
    <location>
        <begin position="367"/>
        <end position="390"/>
    </location>
</feature>
<feature type="transmembrane region" description="Helical" evidence="8">
    <location>
        <begin position="434"/>
        <end position="451"/>
    </location>
</feature>
<dbReference type="GO" id="GO:0015648">
    <property type="term" value="F:lipid-linked peptidoglycan transporter activity"/>
    <property type="evidence" value="ECO:0007669"/>
    <property type="project" value="UniProtKB-UniRule"/>
</dbReference>
<feature type="transmembrane region" description="Helical" evidence="8">
    <location>
        <begin position="463"/>
        <end position="485"/>
    </location>
</feature>
<feature type="transmembrane region" description="Helical" evidence="8">
    <location>
        <begin position="206"/>
        <end position="227"/>
    </location>
</feature>
<dbReference type="STRING" id="394503.Ccel_0675"/>
<dbReference type="GO" id="GO:0005886">
    <property type="term" value="C:plasma membrane"/>
    <property type="evidence" value="ECO:0007669"/>
    <property type="project" value="UniProtKB-SubCell"/>
</dbReference>
<keyword evidence="4 8" id="KW-0133">Cell shape</keyword>
<evidence type="ECO:0000256" key="5">
    <source>
        <dbReference type="ARBA" id="ARBA00022984"/>
    </source>
</evidence>
<feature type="transmembrane region" description="Helical" evidence="8">
    <location>
        <begin position="332"/>
        <end position="355"/>
    </location>
</feature>
<dbReference type="InterPro" id="IPR051050">
    <property type="entry name" value="Lipid_II_flippase_MurJ/MviN"/>
</dbReference>
<dbReference type="PANTHER" id="PTHR47019:SF1">
    <property type="entry name" value="LIPID II FLIPPASE MURJ"/>
    <property type="match status" value="1"/>
</dbReference>
<sequence length="549" mass="60084">MIIDIHMKRAANLQSGGLNLSLNNKKLTGAAIIVMASLVVSRITGYLRTILINNLLTAAQSDSLLAAFRTTDLMYNLLIGGAISAALVPVLSGYIAKNEEEDGWKAIGTFVNVVFVTMIGVCILGVIFAPAVVSMTASGLTGEKRQLTIQLTRILFPSVGFMMLAGITNGVLYSYKRFASAAFAPSVYNLGTALSILVLSRFGVRYVAFGVLASAIVYFVMQISFAWPNLKYYRPKILWRNPGFKRLFKLAIPSLAASAVAQINILISLNFISMFRNDGSITAYYNANDLWQLPYGIFAMGLGTAILPTLSEKLALKKVDEFKEILNNGFKTILYLIIPSSVAFIVLSQPVVSVVYKWSQVIGKERIVTAGSILLLFTAAMIAQSMLALLNRAFYANNDTKTPLYIGTVSIALNFVFCYIFMKATDLGPAGMSLSYSIQSVVNMAIMMVIISKRMNGMGWKKLLDYSVKLLGAAAIMGITLFIMNRLIPVNFTKPFEIHSKLVEIAILGIEIVVGASVYFAFTMLFKIDEAVAVKNKFMGKIKRLVKKS</sequence>
<comment type="similarity">
    <text evidence="8 9">Belongs to the MurJ/MviN family.</text>
</comment>
<proteinExistence type="inferred from homology"/>
<protein>
    <recommendedName>
        <fullName evidence="8">Probable lipid II flippase MurJ</fullName>
    </recommendedName>
</protein>
<feature type="transmembrane region" description="Helical" evidence="8">
    <location>
        <begin position="154"/>
        <end position="175"/>
    </location>
</feature>
<dbReference type="GO" id="GO:0008360">
    <property type="term" value="P:regulation of cell shape"/>
    <property type="evidence" value="ECO:0007669"/>
    <property type="project" value="UniProtKB-UniRule"/>
</dbReference>
<dbReference type="CDD" id="cd13123">
    <property type="entry name" value="MATE_MurJ_like"/>
    <property type="match status" value="1"/>
</dbReference>
<evidence type="ECO:0000256" key="1">
    <source>
        <dbReference type="ARBA" id="ARBA00004651"/>
    </source>
</evidence>
<keyword evidence="6 8" id="KW-1133">Transmembrane helix</keyword>
<dbReference type="AlphaFoldDB" id="B8I7D1"/>
<reference evidence="10 11" key="1">
    <citation type="submission" date="2009-01" db="EMBL/GenBank/DDBJ databases">
        <title>Complete sequence of Clostridium cellulolyticum H10.</title>
        <authorList>
            <consortium name="US DOE Joint Genome Institute"/>
            <person name="Lucas S."/>
            <person name="Copeland A."/>
            <person name="Lapidus A."/>
            <person name="Glavina del Rio T."/>
            <person name="Dalin E."/>
            <person name="Tice H."/>
            <person name="Bruce D."/>
            <person name="Goodwin L."/>
            <person name="Pitluck S."/>
            <person name="Chertkov O."/>
            <person name="Saunders E."/>
            <person name="Brettin T."/>
            <person name="Detter J.C."/>
            <person name="Han C."/>
            <person name="Larimer F."/>
            <person name="Land M."/>
            <person name="Hauser L."/>
            <person name="Kyrpides N."/>
            <person name="Ivanova N."/>
            <person name="Zhou J."/>
            <person name="Richardson P."/>
        </authorList>
    </citation>
    <scope>NUCLEOTIDE SEQUENCE [LARGE SCALE GENOMIC DNA]</scope>
    <source>
        <strain evidence="11">ATCC 35319 / DSM 5812 / JCM 6584 / H10</strain>
    </source>
</reference>
<feature type="transmembrane region" description="Helical" evidence="8">
    <location>
        <begin position="292"/>
        <end position="311"/>
    </location>
</feature>
<evidence type="ECO:0000256" key="3">
    <source>
        <dbReference type="ARBA" id="ARBA00022692"/>
    </source>
</evidence>
<organism evidence="10 11">
    <name type="scientific">Ruminiclostridium cellulolyticum (strain ATCC 35319 / DSM 5812 / JCM 6584 / H10)</name>
    <name type="common">Clostridium cellulolyticum</name>
    <dbReference type="NCBI Taxonomy" id="394503"/>
    <lineage>
        <taxon>Bacteria</taxon>
        <taxon>Bacillati</taxon>
        <taxon>Bacillota</taxon>
        <taxon>Clostridia</taxon>
        <taxon>Eubacteriales</taxon>
        <taxon>Oscillospiraceae</taxon>
        <taxon>Ruminiclostridium</taxon>
    </lineage>
</organism>
<dbReference type="GO" id="GO:0071555">
    <property type="term" value="P:cell wall organization"/>
    <property type="evidence" value="ECO:0007669"/>
    <property type="project" value="UniProtKB-UniRule"/>
</dbReference>
<dbReference type="UniPathway" id="UPA00219"/>
<comment type="subcellular location">
    <subcellularLocation>
        <location evidence="1 8">Cell membrane</location>
        <topology evidence="1 8">Multi-pass membrane protein</topology>
    </subcellularLocation>
</comment>
<dbReference type="HOGENOM" id="CLU_006797_5_2_9"/>
<evidence type="ECO:0000256" key="8">
    <source>
        <dbReference type="HAMAP-Rule" id="MF_02078"/>
    </source>
</evidence>
<dbReference type="PANTHER" id="PTHR47019">
    <property type="entry name" value="LIPID II FLIPPASE MURJ"/>
    <property type="match status" value="1"/>
</dbReference>
<evidence type="ECO:0000256" key="7">
    <source>
        <dbReference type="ARBA" id="ARBA00023136"/>
    </source>
</evidence>
<dbReference type="PRINTS" id="PR01806">
    <property type="entry name" value="VIRFACTRMVIN"/>
</dbReference>
<dbReference type="InterPro" id="IPR004268">
    <property type="entry name" value="MurJ"/>
</dbReference>
<feature type="transmembrane region" description="Helical" evidence="8">
    <location>
        <begin position="505"/>
        <end position="526"/>
    </location>
</feature>
<dbReference type="EMBL" id="CP001348">
    <property type="protein sequence ID" value="ACL75055.1"/>
    <property type="molecule type" value="Genomic_DNA"/>
</dbReference>
<dbReference type="GO" id="GO:0009252">
    <property type="term" value="P:peptidoglycan biosynthetic process"/>
    <property type="evidence" value="ECO:0007669"/>
    <property type="project" value="UniProtKB-UniRule"/>
</dbReference>
<dbReference type="Pfam" id="PF03023">
    <property type="entry name" value="MurJ"/>
    <property type="match status" value="1"/>
</dbReference>
<name>B8I7D1_RUMCH</name>
<keyword evidence="5 8" id="KW-0573">Peptidoglycan synthesis</keyword>
<dbReference type="HAMAP" id="MF_02078">
    <property type="entry name" value="MurJ_MviN"/>
    <property type="match status" value="1"/>
</dbReference>
<dbReference type="eggNOG" id="COG0728">
    <property type="taxonomic scope" value="Bacteria"/>
</dbReference>
<evidence type="ECO:0000256" key="9">
    <source>
        <dbReference type="PIRNR" id="PIRNR002869"/>
    </source>
</evidence>
<dbReference type="NCBIfam" id="TIGR01695">
    <property type="entry name" value="murJ_mviN"/>
    <property type="match status" value="1"/>
</dbReference>
<feature type="transmembrane region" description="Helical" evidence="8">
    <location>
        <begin position="402"/>
        <end position="422"/>
    </location>
</feature>
<keyword evidence="3 8" id="KW-0812">Transmembrane</keyword>
<keyword evidence="2 8" id="KW-1003">Cell membrane</keyword>
<feature type="transmembrane region" description="Helical" evidence="8">
    <location>
        <begin position="182"/>
        <end position="200"/>
    </location>
</feature>
<accession>B8I7D1</accession>
<dbReference type="PIRSF" id="PIRSF002869">
    <property type="entry name" value="MviN"/>
    <property type="match status" value="1"/>
</dbReference>
<feature type="transmembrane region" description="Helical" evidence="8">
    <location>
        <begin position="247"/>
        <end position="272"/>
    </location>
</feature>
<dbReference type="KEGG" id="cce:Ccel_0675"/>
<evidence type="ECO:0000256" key="4">
    <source>
        <dbReference type="ARBA" id="ARBA00022960"/>
    </source>
</evidence>
<keyword evidence="8 9" id="KW-0813">Transport</keyword>
<keyword evidence="7 8" id="KW-0472">Membrane</keyword>